<dbReference type="InterPro" id="IPR058089">
    <property type="entry name" value="EgtUBC_SBD"/>
</dbReference>
<dbReference type="GO" id="GO:0022857">
    <property type="term" value="F:transmembrane transporter activity"/>
    <property type="evidence" value="ECO:0007669"/>
    <property type="project" value="InterPro"/>
</dbReference>
<feature type="transmembrane region" description="Helical" evidence="8">
    <location>
        <begin position="26"/>
        <end position="47"/>
    </location>
</feature>
<dbReference type="InterPro" id="IPR007210">
    <property type="entry name" value="ABC_Gly_betaine_transp_sub-bd"/>
</dbReference>
<dbReference type="STRING" id="1423783.FC50_GL002292"/>
<dbReference type="InterPro" id="IPR051204">
    <property type="entry name" value="ABC_transp_perm/SBD"/>
</dbReference>
<evidence type="ECO:0000256" key="1">
    <source>
        <dbReference type="ARBA" id="ARBA00004141"/>
    </source>
</evidence>
<dbReference type="FunFam" id="1.10.3720.10:FF:000001">
    <property type="entry name" value="Glycine betaine ABC transporter, permease"/>
    <property type="match status" value="1"/>
</dbReference>
<organism evidence="10 11">
    <name type="scientific">Lacticaseibacillus pantheris DSM 15945 = JCM 12539 = NBRC 106106</name>
    <dbReference type="NCBI Taxonomy" id="1423783"/>
    <lineage>
        <taxon>Bacteria</taxon>
        <taxon>Bacillati</taxon>
        <taxon>Bacillota</taxon>
        <taxon>Bacilli</taxon>
        <taxon>Lactobacillales</taxon>
        <taxon>Lactobacillaceae</taxon>
        <taxon>Lacticaseibacillus</taxon>
    </lineage>
</organism>
<dbReference type="InterPro" id="IPR000515">
    <property type="entry name" value="MetI-like"/>
</dbReference>
<dbReference type="Pfam" id="PF00528">
    <property type="entry name" value="BPD_transp_1"/>
    <property type="match status" value="1"/>
</dbReference>
<feature type="transmembrane region" description="Helical" evidence="8">
    <location>
        <begin position="127"/>
        <end position="147"/>
    </location>
</feature>
<evidence type="ECO:0000256" key="2">
    <source>
        <dbReference type="ARBA" id="ARBA00022448"/>
    </source>
</evidence>
<sequence>MLQQVWSYIAKNQHSIWLSLLQHIEISALAAIITIIIAIPLAVALLNHRRAGEFVLQVASVIQTIPSLAILGLLIPIVGIGTVPAVIALVLYALMPIFSNTYAGMTNIDPVLLEAADALGVSRRFRLFRILFPLAMPMILSGIRIGVVMIIGTATLAALIGGGGLGTYILLGIQTNNNAALIVGALLAAVLALLASWLIRVLSKVPLKRLLIGLVALIVVGGGVYGVRAVTAPKTTNVTIAGKMGGEPEVLINMYKELIEQDNSNVHVTVKANFGGTSFLFKALKSGKVDVYPEFTGTVLQSLVKGDQTVSHNQNKAYQSAKQALSKQFGMTYLRPMQYQNDYALAVTKATAQKYHLQNFEDLVSHPELIAGFDPDFYAQEDGYPGLKKAYGLNFTQVKTMEPSLRYEALAKGRIGVTDAYTTDPQLRQYHLVVLKDSKHFFPSYQGAPLMKTQFAKQHPEVVRSLRKLSGRITTADMQEMNYEVTVQHKKASTVARQYLRKAGLLK</sequence>
<dbReference type="SUPFAM" id="SSF161098">
    <property type="entry name" value="MetI-like"/>
    <property type="match status" value="1"/>
</dbReference>
<accession>A0A0R1U4C5</accession>
<dbReference type="PANTHER" id="PTHR30177">
    <property type="entry name" value="GLYCINE BETAINE/L-PROLINE TRANSPORT SYSTEM PERMEASE PROTEIN PROW"/>
    <property type="match status" value="1"/>
</dbReference>
<dbReference type="CDD" id="cd06261">
    <property type="entry name" value="TM_PBP2"/>
    <property type="match status" value="1"/>
</dbReference>
<evidence type="ECO:0000256" key="8">
    <source>
        <dbReference type="RuleBase" id="RU363032"/>
    </source>
</evidence>
<dbReference type="GO" id="GO:0031460">
    <property type="term" value="P:glycine betaine transport"/>
    <property type="evidence" value="ECO:0007669"/>
    <property type="project" value="TreeGrafter"/>
</dbReference>
<dbReference type="PROSITE" id="PS50928">
    <property type="entry name" value="ABC_TM1"/>
    <property type="match status" value="1"/>
</dbReference>
<evidence type="ECO:0000313" key="10">
    <source>
        <dbReference type="EMBL" id="KRL87572.1"/>
    </source>
</evidence>
<dbReference type="OrthoDB" id="9801163at2"/>
<dbReference type="SUPFAM" id="SSF53850">
    <property type="entry name" value="Periplasmic binding protein-like II"/>
    <property type="match status" value="1"/>
</dbReference>
<comment type="similarity">
    <text evidence="6">In the C-terminal section; belongs to the OsmX family.</text>
</comment>
<dbReference type="RefSeq" id="WP_056956291.1">
    <property type="nucleotide sequence ID" value="NZ_AZFJ01000018.1"/>
</dbReference>
<keyword evidence="2 8" id="KW-0813">Transport</keyword>
<dbReference type="InterPro" id="IPR035906">
    <property type="entry name" value="MetI-like_sf"/>
</dbReference>
<dbReference type="PATRIC" id="fig|1423783.4.peg.2345"/>
<gene>
    <name evidence="10" type="ORF">FC50_GL002292</name>
</gene>
<evidence type="ECO:0000256" key="6">
    <source>
        <dbReference type="ARBA" id="ARBA00035642"/>
    </source>
</evidence>
<dbReference type="PANTHER" id="PTHR30177:SF4">
    <property type="entry name" value="OSMOPROTECTANT IMPORT PERMEASE PROTEIN OSMW"/>
    <property type="match status" value="1"/>
</dbReference>
<feature type="transmembrane region" description="Helical" evidence="8">
    <location>
        <begin position="154"/>
        <end position="173"/>
    </location>
</feature>
<dbReference type="CDD" id="cd13610">
    <property type="entry name" value="PBP2_ChoS"/>
    <property type="match status" value="1"/>
</dbReference>
<reference evidence="10 11" key="1">
    <citation type="journal article" date="2015" name="Genome Announc.">
        <title>Expanding the biotechnology potential of lactobacilli through comparative genomics of 213 strains and associated genera.</title>
        <authorList>
            <person name="Sun Z."/>
            <person name="Harris H.M."/>
            <person name="McCann A."/>
            <person name="Guo C."/>
            <person name="Argimon S."/>
            <person name="Zhang W."/>
            <person name="Yang X."/>
            <person name="Jeffery I.B."/>
            <person name="Cooney J.C."/>
            <person name="Kagawa T.F."/>
            <person name="Liu W."/>
            <person name="Song Y."/>
            <person name="Salvetti E."/>
            <person name="Wrobel A."/>
            <person name="Rasinkangas P."/>
            <person name="Parkhill J."/>
            <person name="Rea M.C."/>
            <person name="O'Sullivan O."/>
            <person name="Ritari J."/>
            <person name="Douillard F.P."/>
            <person name="Paul Ross R."/>
            <person name="Yang R."/>
            <person name="Briner A.E."/>
            <person name="Felis G.E."/>
            <person name="de Vos W.M."/>
            <person name="Barrangou R."/>
            <person name="Klaenhammer T.R."/>
            <person name="Caufield P.W."/>
            <person name="Cui Y."/>
            <person name="Zhang H."/>
            <person name="O'Toole P.W."/>
        </authorList>
    </citation>
    <scope>NUCLEOTIDE SEQUENCE [LARGE SCALE GENOMIC DNA]</scope>
    <source>
        <strain evidence="10 11">DSM 15945</strain>
    </source>
</reference>
<evidence type="ECO:0000313" key="11">
    <source>
        <dbReference type="Proteomes" id="UP000051922"/>
    </source>
</evidence>
<evidence type="ECO:0000256" key="5">
    <source>
        <dbReference type="ARBA" id="ARBA00023136"/>
    </source>
</evidence>
<dbReference type="EMBL" id="AZFJ01000018">
    <property type="protein sequence ID" value="KRL87572.1"/>
    <property type="molecule type" value="Genomic_DNA"/>
</dbReference>
<dbReference type="AlphaFoldDB" id="A0A0R1U4C5"/>
<comment type="similarity">
    <text evidence="7">In the N-terminal section; belongs to the binding-protein-dependent transport system permease family.</text>
</comment>
<evidence type="ECO:0000256" key="7">
    <source>
        <dbReference type="ARBA" id="ARBA00035652"/>
    </source>
</evidence>
<protein>
    <submittedName>
        <fullName evidence="10">Abc-type proline glycine betaine transport system, permease and substrate binding protein</fullName>
    </submittedName>
</protein>
<dbReference type="Gene3D" id="3.40.190.120">
    <property type="entry name" value="Osmoprotection protein (prox), domain 2"/>
    <property type="match status" value="1"/>
</dbReference>
<dbReference type="Proteomes" id="UP000051922">
    <property type="component" value="Unassembled WGS sequence"/>
</dbReference>
<proteinExistence type="inferred from homology"/>
<name>A0A0R1U4C5_9LACO</name>
<comment type="caution">
    <text evidence="10">The sequence shown here is derived from an EMBL/GenBank/DDBJ whole genome shotgun (WGS) entry which is preliminary data.</text>
</comment>
<dbReference type="GO" id="GO:0043190">
    <property type="term" value="C:ATP-binding cassette (ABC) transporter complex"/>
    <property type="evidence" value="ECO:0007669"/>
    <property type="project" value="InterPro"/>
</dbReference>
<keyword evidence="11" id="KW-1185">Reference proteome</keyword>
<dbReference type="Gene3D" id="3.40.190.10">
    <property type="entry name" value="Periplasmic binding protein-like II"/>
    <property type="match status" value="1"/>
</dbReference>
<feature type="transmembrane region" description="Helical" evidence="8">
    <location>
        <begin position="179"/>
        <end position="198"/>
    </location>
</feature>
<feature type="transmembrane region" description="Helical" evidence="8">
    <location>
        <begin position="210"/>
        <end position="227"/>
    </location>
</feature>
<evidence type="ECO:0000259" key="9">
    <source>
        <dbReference type="PROSITE" id="PS50928"/>
    </source>
</evidence>
<comment type="subcellular location">
    <subcellularLocation>
        <location evidence="8">Cell membrane</location>
        <topology evidence="8">Multi-pass membrane protein</topology>
    </subcellularLocation>
    <subcellularLocation>
        <location evidence="1">Membrane</location>
        <topology evidence="1">Multi-pass membrane protein</topology>
    </subcellularLocation>
</comment>
<keyword evidence="4 8" id="KW-1133">Transmembrane helix</keyword>
<feature type="transmembrane region" description="Helical" evidence="8">
    <location>
        <begin position="68"/>
        <end position="95"/>
    </location>
</feature>
<evidence type="ECO:0000256" key="3">
    <source>
        <dbReference type="ARBA" id="ARBA00022692"/>
    </source>
</evidence>
<dbReference type="Gene3D" id="1.10.3720.10">
    <property type="entry name" value="MetI-like"/>
    <property type="match status" value="1"/>
</dbReference>
<dbReference type="Pfam" id="PF04069">
    <property type="entry name" value="OpuAC"/>
    <property type="match status" value="1"/>
</dbReference>
<evidence type="ECO:0000256" key="4">
    <source>
        <dbReference type="ARBA" id="ARBA00022989"/>
    </source>
</evidence>
<keyword evidence="5 8" id="KW-0472">Membrane</keyword>
<feature type="domain" description="ABC transmembrane type-1" evidence="9">
    <location>
        <begin position="20"/>
        <end position="199"/>
    </location>
</feature>
<comment type="similarity">
    <text evidence="8">Belongs to the binding-protein-dependent transport system permease family.</text>
</comment>
<keyword evidence="3 8" id="KW-0812">Transmembrane</keyword>